<keyword evidence="5 10" id="KW-0472">Membrane</keyword>
<keyword evidence="12" id="KW-1185">Reference proteome</keyword>
<evidence type="ECO:0000256" key="7">
    <source>
        <dbReference type="ARBA" id="ARBA00035120"/>
    </source>
</evidence>
<comment type="similarity">
    <text evidence="7 10">Belongs to the fluoride channel Fluc/FEX (TC 1.A.43) family.</text>
</comment>
<dbReference type="GO" id="GO:0046872">
    <property type="term" value="F:metal ion binding"/>
    <property type="evidence" value="ECO:0007669"/>
    <property type="project" value="UniProtKB-KW"/>
</dbReference>
<evidence type="ECO:0000256" key="5">
    <source>
        <dbReference type="ARBA" id="ARBA00023136"/>
    </source>
</evidence>
<organism evidence="11 12">
    <name type="scientific">Prauserella shujinwangii</name>
    <dbReference type="NCBI Taxonomy" id="1453103"/>
    <lineage>
        <taxon>Bacteria</taxon>
        <taxon>Bacillati</taxon>
        <taxon>Actinomycetota</taxon>
        <taxon>Actinomycetes</taxon>
        <taxon>Pseudonocardiales</taxon>
        <taxon>Pseudonocardiaceae</taxon>
        <taxon>Prauserella</taxon>
    </lineage>
</organism>
<feature type="transmembrane region" description="Helical" evidence="10">
    <location>
        <begin position="56"/>
        <end position="78"/>
    </location>
</feature>
<keyword evidence="2 10" id="KW-1003">Cell membrane</keyword>
<keyword evidence="10" id="KW-0813">Transport</keyword>
<keyword evidence="10" id="KW-0479">Metal-binding</keyword>
<gene>
    <name evidence="10" type="primary">fluC</name>
    <name evidence="10" type="synonym">crcB</name>
    <name evidence="11" type="ORF">B0I33_101503</name>
</gene>
<evidence type="ECO:0000256" key="2">
    <source>
        <dbReference type="ARBA" id="ARBA00022475"/>
    </source>
</evidence>
<dbReference type="EMBL" id="PVNH01000001">
    <property type="protein sequence ID" value="PRX51350.1"/>
    <property type="molecule type" value="Genomic_DNA"/>
</dbReference>
<accession>A0A2T0M3P7</accession>
<evidence type="ECO:0000256" key="1">
    <source>
        <dbReference type="ARBA" id="ARBA00004651"/>
    </source>
</evidence>
<comment type="subcellular location">
    <subcellularLocation>
        <location evidence="1 10">Cell membrane</location>
        <topology evidence="1 10">Multi-pass membrane protein</topology>
    </subcellularLocation>
</comment>
<dbReference type="PANTHER" id="PTHR28259:SF1">
    <property type="entry name" value="FLUORIDE EXPORT PROTEIN 1-RELATED"/>
    <property type="match status" value="1"/>
</dbReference>
<comment type="activity regulation">
    <text evidence="10">Na(+) is not transported, but it plays an essential structural role and its presence is essential for fluoride channel function.</text>
</comment>
<evidence type="ECO:0000256" key="6">
    <source>
        <dbReference type="ARBA" id="ARBA00023303"/>
    </source>
</evidence>
<feature type="binding site" evidence="10">
    <location>
        <position position="67"/>
    </location>
    <ligand>
        <name>Na(+)</name>
        <dbReference type="ChEBI" id="CHEBI:29101"/>
        <note>structural</note>
    </ligand>
</feature>
<keyword evidence="3 10" id="KW-0812">Transmembrane</keyword>
<comment type="function">
    <text evidence="9 10">Fluoride-specific ion channel. Important for reducing fluoride concentration in the cell, thus reducing its toxicity.</text>
</comment>
<feature type="transmembrane region" description="Helical" evidence="10">
    <location>
        <begin position="90"/>
        <end position="116"/>
    </location>
</feature>
<sequence length="118" mass="12185">MLGGAAGAVLRYLVDRRVQRVHDSVFPWGTLTVNVVGSALLGVLAGWALRGTQPEAVHALLGTGLCGALTTFSTFGYETVRLLTERARRFAVANVLVTVVAGFAAAAAGITVGHLLPG</sequence>
<name>A0A2T0M3P7_9PSEU</name>
<evidence type="ECO:0000313" key="11">
    <source>
        <dbReference type="EMBL" id="PRX51350.1"/>
    </source>
</evidence>
<dbReference type="Proteomes" id="UP000238362">
    <property type="component" value="Unassembled WGS sequence"/>
</dbReference>
<dbReference type="GO" id="GO:0062054">
    <property type="term" value="F:fluoride channel activity"/>
    <property type="evidence" value="ECO:0007669"/>
    <property type="project" value="UniProtKB-UniRule"/>
</dbReference>
<reference evidence="11 12" key="1">
    <citation type="submission" date="2018-03" db="EMBL/GenBank/DDBJ databases">
        <title>Genomic Encyclopedia of Type Strains, Phase III (KMG-III): the genomes of soil and plant-associated and newly described type strains.</title>
        <authorList>
            <person name="Whitman W."/>
        </authorList>
    </citation>
    <scope>NUCLEOTIDE SEQUENCE [LARGE SCALE GENOMIC DNA]</scope>
    <source>
        <strain evidence="11 12">CGMCC 4.7125</strain>
    </source>
</reference>
<evidence type="ECO:0000256" key="10">
    <source>
        <dbReference type="HAMAP-Rule" id="MF_00454"/>
    </source>
</evidence>
<evidence type="ECO:0000256" key="9">
    <source>
        <dbReference type="ARBA" id="ARBA00049940"/>
    </source>
</evidence>
<dbReference type="HAMAP" id="MF_00454">
    <property type="entry name" value="FluC"/>
    <property type="match status" value="1"/>
</dbReference>
<keyword evidence="4 10" id="KW-1133">Transmembrane helix</keyword>
<protein>
    <recommendedName>
        <fullName evidence="10">Fluoride-specific ion channel FluC</fullName>
    </recommendedName>
</protein>
<keyword evidence="10" id="KW-0406">Ion transport</keyword>
<keyword evidence="10" id="KW-0915">Sodium</keyword>
<dbReference type="AlphaFoldDB" id="A0A2T0M3P7"/>
<dbReference type="PANTHER" id="PTHR28259">
    <property type="entry name" value="FLUORIDE EXPORT PROTEIN 1-RELATED"/>
    <property type="match status" value="1"/>
</dbReference>
<evidence type="ECO:0000313" key="12">
    <source>
        <dbReference type="Proteomes" id="UP000238362"/>
    </source>
</evidence>
<feature type="binding site" evidence="10">
    <location>
        <position position="70"/>
    </location>
    <ligand>
        <name>Na(+)</name>
        <dbReference type="ChEBI" id="CHEBI:29101"/>
        <note>structural</note>
    </ligand>
</feature>
<dbReference type="GO" id="GO:0005886">
    <property type="term" value="C:plasma membrane"/>
    <property type="evidence" value="ECO:0007669"/>
    <property type="project" value="UniProtKB-SubCell"/>
</dbReference>
<evidence type="ECO:0000256" key="4">
    <source>
        <dbReference type="ARBA" id="ARBA00022989"/>
    </source>
</evidence>
<dbReference type="Pfam" id="PF02537">
    <property type="entry name" value="CRCB"/>
    <property type="match status" value="1"/>
</dbReference>
<comment type="caution">
    <text evidence="11">The sequence shown here is derived from an EMBL/GenBank/DDBJ whole genome shotgun (WGS) entry which is preliminary data.</text>
</comment>
<evidence type="ECO:0000256" key="3">
    <source>
        <dbReference type="ARBA" id="ARBA00022692"/>
    </source>
</evidence>
<dbReference type="InterPro" id="IPR003691">
    <property type="entry name" value="FluC"/>
</dbReference>
<evidence type="ECO:0000256" key="8">
    <source>
        <dbReference type="ARBA" id="ARBA00035585"/>
    </source>
</evidence>
<dbReference type="NCBIfam" id="NF010824">
    <property type="entry name" value="PRK14228.1"/>
    <property type="match status" value="1"/>
</dbReference>
<feature type="transmembrane region" description="Helical" evidence="10">
    <location>
        <begin position="25"/>
        <end position="50"/>
    </location>
</feature>
<comment type="catalytic activity">
    <reaction evidence="8">
        <text>fluoride(in) = fluoride(out)</text>
        <dbReference type="Rhea" id="RHEA:76159"/>
        <dbReference type="ChEBI" id="CHEBI:17051"/>
    </reaction>
    <physiologicalReaction direction="left-to-right" evidence="8">
        <dbReference type="Rhea" id="RHEA:76160"/>
    </physiologicalReaction>
</comment>
<keyword evidence="6 10" id="KW-0407">Ion channel</keyword>
<dbReference type="NCBIfam" id="TIGR00494">
    <property type="entry name" value="crcB"/>
    <property type="match status" value="1"/>
</dbReference>
<dbReference type="GO" id="GO:0140114">
    <property type="term" value="P:cellular detoxification of fluoride"/>
    <property type="evidence" value="ECO:0007669"/>
    <property type="project" value="UniProtKB-UniRule"/>
</dbReference>
<proteinExistence type="inferred from homology"/>